<dbReference type="AlphaFoldDB" id="A0A401LXK6"/>
<proteinExistence type="predicted"/>
<evidence type="ECO:0000313" key="1">
    <source>
        <dbReference type="EMBL" id="GCB36270.1"/>
    </source>
</evidence>
<dbReference type="EMBL" id="BHWB01000010">
    <property type="protein sequence ID" value="GCB36270.1"/>
    <property type="molecule type" value="Genomic_DNA"/>
</dbReference>
<reference evidence="1 2" key="1">
    <citation type="submission" date="2018-10" db="EMBL/GenBank/DDBJ databases">
        <title>Draft Genome Sequence of Bacteroides sp. KCTC 15687.</title>
        <authorList>
            <person name="Yu S.Y."/>
            <person name="Kim J.S."/>
            <person name="Oh B.S."/>
            <person name="Park S.H."/>
            <person name="Kang S.W."/>
            <person name="Park J.E."/>
            <person name="Choi S.H."/>
            <person name="Han K.I."/>
            <person name="Lee K.C."/>
            <person name="Eom M.K."/>
            <person name="Suh M.K."/>
            <person name="Lee D.H."/>
            <person name="Yoon H."/>
            <person name="Kim B."/>
            <person name="Yang S.J."/>
            <person name="Lee J.S."/>
            <person name="Lee J.H."/>
        </authorList>
    </citation>
    <scope>NUCLEOTIDE SEQUENCE [LARGE SCALE GENOMIC DNA]</scope>
    <source>
        <strain evidence="1 2">KCTC 15687</strain>
    </source>
</reference>
<dbReference type="RefSeq" id="WP_125041980.1">
    <property type="nucleotide sequence ID" value="NZ_BHWB01000010.1"/>
</dbReference>
<keyword evidence="2" id="KW-1185">Reference proteome</keyword>
<protein>
    <submittedName>
        <fullName evidence="1">Uncharacterized protein</fullName>
    </submittedName>
</protein>
<comment type="caution">
    <text evidence="1">The sequence shown here is derived from an EMBL/GenBank/DDBJ whole genome shotgun (WGS) entry which is preliminary data.</text>
</comment>
<name>A0A401LXK6_9BACE</name>
<evidence type="ECO:0000313" key="2">
    <source>
        <dbReference type="Proteomes" id="UP000288079"/>
    </source>
</evidence>
<sequence>MQEVEASLKKEDGKVIISYGEYQFEVEMDAKGRDVCTKTIQIPRFATVFLEYFFFYNSRNGMLESIVRKDGLNSELDIFKVTFTEDSKWKTYTMFDS</sequence>
<accession>A0A401LXK6</accession>
<organism evidence="1 2">
    <name type="scientific">Bacteroides faecalis</name>
    <dbReference type="NCBI Taxonomy" id="2447885"/>
    <lineage>
        <taxon>Bacteria</taxon>
        <taxon>Pseudomonadati</taxon>
        <taxon>Bacteroidota</taxon>
        <taxon>Bacteroidia</taxon>
        <taxon>Bacteroidales</taxon>
        <taxon>Bacteroidaceae</taxon>
        <taxon>Bacteroides</taxon>
    </lineage>
</organism>
<gene>
    <name evidence="1" type="ORF">KGMB02408_32150</name>
</gene>
<dbReference type="Proteomes" id="UP000288079">
    <property type="component" value="Unassembled WGS sequence"/>
</dbReference>